<reference evidence="7" key="1">
    <citation type="submission" date="2024-05" db="EMBL/GenBank/DDBJ databases">
        <authorList>
            <person name="Cai S.Y."/>
            <person name="Jin L.M."/>
            <person name="Li H.R."/>
        </authorList>
    </citation>
    <scope>NUCLEOTIDE SEQUENCE</scope>
    <source>
        <strain evidence="7">A5-74</strain>
    </source>
</reference>
<dbReference type="PANTHER" id="PTHR33823">
    <property type="entry name" value="RNA POLYMERASE-BINDING TRANSCRIPTION FACTOR DKSA-RELATED"/>
    <property type="match status" value="1"/>
</dbReference>
<dbReference type="GO" id="GO:0008270">
    <property type="term" value="F:zinc ion binding"/>
    <property type="evidence" value="ECO:0007669"/>
    <property type="project" value="UniProtKB-KW"/>
</dbReference>
<gene>
    <name evidence="7" type="ORF">ABLG96_10725</name>
</gene>
<feature type="region of interest" description="Disordered" evidence="5">
    <location>
        <begin position="35"/>
        <end position="57"/>
    </location>
</feature>
<dbReference type="RefSeq" id="WP_353651309.1">
    <property type="nucleotide sequence ID" value="NZ_CP159218.1"/>
</dbReference>
<name>A0AAU8DUS0_9ACTN</name>
<dbReference type="SUPFAM" id="SSF57716">
    <property type="entry name" value="Glucocorticoid receptor-like (DNA-binding domain)"/>
    <property type="match status" value="1"/>
</dbReference>
<keyword evidence="1" id="KW-0479">Metal-binding</keyword>
<dbReference type="InterPro" id="IPR000962">
    <property type="entry name" value="Znf_DskA_TraR"/>
</dbReference>
<dbReference type="PANTHER" id="PTHR33823:SF4">
    <property type="entry name" value="GENERAL STRESS PROTEIN 16O"/>
    <property type="match status" value="1"/>
</dbReference>
<evidence type="ECO:0000256" key="2">
    <source>
        <dbReference type="ARBA" id="ARBA00022771"/>
    </source>
</evidence>
<dbReference type="Pfam" id="PF01258">
    <property type="entry name" value="zf-dskA_traR"/>
    <property type="match status" value="1"/>
</dbReference>
<evidence type="ECO:0000313" key="7">
    <source>
        <dbReference type="EMBL" id="XCG65704.1"/>
    </source>
</evidence>
<feature type="domain" description="Zinc finger DksA/TraR C4-type" evidence="6">
    <location>
        <begin position="83"/>
        <end position="113"/>
    </location>
</feature>
<protein>
    <submittedName>
        <fullName evidence="7">TraR/DksA C4-type zinc finger protein</fullName>
    </submittedName>
</protein>
<dbReference type="Gene3D" id="1.20.120.910">
    <property type="entry name" value="DksA, coiled-coil domain"/>
    <property type="match status" value="1"/>
</dbReference>
<evidence type="ECO:0000256" key="1">
    <source>
        <dbReference type="ARBA" id="ARBA00022723"/>
    </source>
</evidence>
<proteinExistence type="predicted"/>
<dbReference type="EMBL" id="CP159218">
    <property type="protein sequence ID" value="XCG65704.1"/>
    <property type="molecule type" value="Genomic_DNA"/>
</dbReference>
<evidence type="ECO:0000256" key="4">
    <source>
        <dbReference type="PROSITE-ProRule" id="PRU00510"/>
    </source>
</evidence>
<dbReference type="PROSITE" id="PS51128">
    <property type="entry name" value="ZF_DKSA_2"/>
    <property type="match status" value="1"/>
</dbReference>
<keyword evidence="2" id="KW-0863">Zinc-finger</keyword>
<keyword evidence="3" id="KW-0862">Zinc</keyword>
<evidence type="ECO:0000256" key="3">
    <source>
        <dbReference type="ARBA" id="ARBA00022833"/>
    </source>
</evidence>
<accession>A0AAU8DUS0</accession>
<evidence type="ECO:0000256" key="5">
    <source>
        <dbReference type="SAM" id="MobiDB-lite"/>
    </source>
</evidence>
<organism evidence="7">
    <name type="scientific">Nakamurella sp. A5-74</name>
    <dbReference type="NCBI Taxonomy" id="3158264"/>
    <lineage>
        <taxon>Bacteria</taxon>
        <taxon>Bacillati</taxon>
        <taxon>Actinomycetota</taxon>
        <taxon>Actinomycetes</taxon>
        <taxon>Nakamurellales</taxon>
        <taxon>Nakamurellaceae</taxon>
        <taxon>Nakamurella</taxon>
    </lineage>
</organism>
<dbReference type="AlphaFoldDB" id="A0AAU8DUS0"/>
<sequence length="117" mass="12454">MDQGDGSRDALLHHRVVLLGELTATDAALDRVRAIRSGGQDDDEHDPDGAPLSGEWSRLEGNRRATITRLAEIECALSDLAHGSYGICIDCGASIPEGRLEVLPATRQCVDCSSRAG</sequence>
<evidence type="ECO:0000259" key="6">
    <source>
        <dbReference type="Pfam" id="PF01258"/>
    </source>
</evidence>
<feature type="zinc finger region" description="dksA C4-type" evidence="4">
    <location>
        <begin position="88"/>
        <end position="112"/>
    </location>
</feature>